<dbReference type="GO" id="GO:0015934">
    <property type="term" value="C:large ribosomal subunit"/>
    <property type="evidence" value="ECO:0007669"/>
    <property type="project" value="InterPro"/>
</dbReference>
<evidence type="ECO:0000313" key="6">
    <source>
        <dbReference type="EMBL" id="SHK57231.1"/>
    </source>
</evidence>
<gene>
    <name evidence="5" type="primary">rplJ</name>
    <name evidence="6" type="ORF">SAMN02745883_02372</name>
</gene>
<dbReference type="GO" id="GO:0070180">
    <property type="term" value="F:large ribosomal subunit rRNA binding"/>
    <property type="evidence" value="ECO:0007669"/>
    <property type="project" value="UniProtKB-UniRule"/>
</dbReference>
<dbReference type="SUPFAM" id="SSF160369">
    <property type="entry name" value="Ribosomal protein L10-like"/>
    <property type="match status" value="1"/>
</dbReference>
<name>A0A1M6TJU3_9FIRM</name>
<comment type="subunit">
    <text evidence="5">Part of the ribosomal stalk of the 50S ribosomal subunit. The N-terminus interacts with L11 and the large rRNA to form the base of the stalk. The C-terminus forms an elongated spine to which L12 dimers bind in a sequential fashion forming a multimeric L10(L12)X complex.</text>
</comment>
<keyword evidence="2 5" id="KW-0689">Ribosomal protein</keyword>
<dbReference type="CDD" id="cd05797">
    <property type="entry name" value="Ribosomal_L10"/>
    <property type="match status" value="1"/>
</dbReference>
<dbReference type="RefSeq" id="WP_072968763.1">
    <property type="nucleotide sequence ID" value="NZ_FRAJ01000028.1"/>
</dbReference>
<dbReference type="Gene3D" id="6.10.250.290">
    <property type="match status" value="1"/>
</dbReference>
<dbReference type="EMBL" id="FRAJ01000028">
    <property type="protein sequence ID" value="SHK57231.1"/>
    <property type="molecule type" value="Genomic_DNA"/>
</dbReference>
<evidence type="ECO:0000256" key="2">
    <source>
        <dbReference type="ARBA" id="ARBA00022980"/>
    </source>
</evidence>
<organism evidence="6 7">
    <name type="scientific">Caminicella sporogenes DSM 14501</name>
    <dbReference type="NCBI Taxonomy" id="1121266"/>
    <lineage>
        <taxon>Bacteria</taxon>
        <taxon>Bacillati</taxon>
        <taxon>Bacillota</taxon>
        <taxon>Clostridia</taxon>
        <taxon>Peptostreptococcales</taxon>
        <taxon>Caminicellaceae</taxon>
        <taxon>Caminicella</taxon>
    </lineage>
</organism>
<dbReference type="Proteomes" id="UP000184082">
    <property type="component" value="Unassembled WGS sequence"/>
</dbReference>
<evidence type="ECO:0000313" key="7">
    <source>
        <dbReference type="Proteomes" id="UP000184082"/>
    </source>
</evidence>
<dbReference type="InterPro" id="IPR001790">
    <property type="entry name" value="Ribosomal_uL10"/>
</dbReference>
<dbReference type="InterPro" id="IPR047865">
    <property type="entry name" value="Ribosomal_uL10_bac_type"/>
</dbReference>
<keyword evidence="7" id="KW-1185">Reference proteome</keyword>
<dbReference type="Pfam" id="PF00466">
    <property type="entry name" value="Ribosomal_L10"/>
    <property type="match status" value="1"/>
</dbReference>
<dbReference type="InterPro" id="IPR022973">
    <property type="entry name" value="Ribosomal_uL10_bac"/>
</dbReference>
<dbReference type="Gene3D" id="3.30.70.1730">
    <property type="match status" value="1"/>
</dbReference>
<accession>A0A1M6TJU3</accession>
<keyword evidence="5" id="KW-0699">rRNA-binding</keyword>
<dbReference type="InterPro" id="IPR043141">
    <property type="entry name" value="Ribosomal_uL10-like_sf"/>
</dbReference>
<dbReference type="AlphaFoldDB" id="A0A1M6TJU3"/>
<dbReference type="HAMAP" id="MF_00362">
    <property type="entry name" value="Ribosomal_uL10"/>
    <property type="match status" value="1"/>
</dbReference>
<dbReference type="PANTHER" id="PTHR11560">
    <property type="entry name" value="39S RIBOSOMAL PROTEIN L10, MITOCHONDRIAL"/>
    <property type="match status" value="1"/>
</dbReference>
<comment type="function">
    <text evidence="5">Forms part of the ribosomal stalk, playing a central role in the interaction of the ribosome with GTP-bound translation factors.</text>
</comment>
<dbReference type="PROSITE" id="PS01109">
    <property type="entry name" value="RIBOSOMAL_L10"/>
    <property type="match status" value="1"/>
</dbReference>
<dbReference type="NCBIfam" id="NF000955">
    <property type="entry name" value="PRK00099.1-1"/>
    <property type="match status" value="1"/>
</dbReference>
<evidence type="ECO:0000256" key="5">
    <source>
        <dbReference type="HAMAP-Rule" id="MF_00362"/>
    </source>
</evidence>
<dbReference type="InterPro" id="IPR002363">
    <property type="entry name" value="Ribosomal_uL10_CS_bac"/>
</dbReference>
<reference evidence="6 7" key="1">
    <citation type="submission" date="2016-11" db="EMBL/GenBank/DDBJ databases">
        <authorList>
            <person name="Jaros S."/>
            <person name="Januszkiewicz K."/>
            <person name="Wedrychowicz H."/>
        </authorList>
    </citation>
    <scope>NUCLEOTIDE SEQUENCE [LARGE SCALE GENOMIC DNA]</scope>
    <source>
        <strain evidence="6 7">DSM 14501</strain>
    </source>
</reference>
<keyword evidence="5" id="KW-0694">RNA-binding</keyword>
<evidence type="ECO:0000256" key="1">
    <source>
        <dbReference type="ARBA" id="ARBA00008889"/>
    </source>
</evidence>
<dbReference type="GO" id="GO:0003735">
    <property type="term" value="F:structural constituent of ribosome"/>
    <property type="evidence" value="ECO:0007669"/>
    <property type="project" value="InterPro"/>
</dbReference>
<proteinExistence type="inferred from homology"/>
<dbReference type="STRING" id="1121266.SAMN02745883_02372"/>
<comment type="similarity">
    <text evidence="1 5">Belongs to the universal ribosomal protein uL10 family.</text>
</comment>
<evidence type="ECO:0000256" key="3">
    <source>
        <dbReference type="ARBA" id="ARBA00023274"/>
    </source>
</evidence>
<sequence length="169" mass="18749">MSKNLEIKKAQVEEIKDKLSRAQAAVLVNYRGLTVAEATELRKKFREAGVEYKVYKNNLLKIAIKGTDFEALEKDLTGPNAIAFGYEDPVMPAKIVKEFSKKHEALELKSGIVEGEYCDLEKIKAIADIPSKEVLIGKFLGSIKSPLSNFAYLLQAIIDKKNEEGSAEA</sequence>
<dbReference type="GO" id="GO:0006412">
    <property type="term" value="P:translation"/>
    <property type="evidence" value="ECO:0007669"/>
    <property type="project" value="UniProtKB-UniRule"/>
</dbReference>
<keyword evidence="3 5" id="KW-0687">Ribonucleoprotein</keyword>
<evidence type="ECO:0000256" key="4">
    <source>
        <dbReference type="ARBA" id="ARBA00035202"/>
    </source>
</evidence>
<protein>
    <recommendedName>
        <fullName evidence="4 5">Large ribosomal subunit protein uL10</fullName>
    </recommendedName>
</protein>